<sequence length="99" mass="10642">MVFADMNGDGRDGHMAIGVEGRIRAWASTREWSTWYAQGIVTGVGATREQAELADVHGDGRGGYYWVADGGAVPGFRRADVRVPPRGSGIDPVADRVRP</sequence>
<gene>
    <name evidence="1" type="ORF">GCM10023329_41880</name>
</gene>
<comment type="caution">
    <text evidence="1">The sequence shown here is derived from an EMBL/GenBank/DDBJ whole genome shotgun (WGS) entry which is preliminary data.</text>
</comment>
<evidence type="ECO:0000313" key="2">
    <source>
        <dbReference type="Proteomes" id="UP001501147"/>
    </source>
</evidence>
<organism evidence="1 2">
    <name type="scientific">Streptomyces sanyensis</name>
    <dbReference type="NCBI Taxonomy" id="568869"/>
    <lineage>
        <taxon>Bacteria</taxon>
        <taxon>Bacillati</taxon>
        <taxon>Actinomycetota</taxon>
        <taxon>Actinomycetes</taxon>
        <taxon>Kitasatosporales</taxon>
        <taxon>Streptomycetaceae</taxon>
        <taxon>Streptomyces</taxon>
    </lineage>
</organism>
<dbReference type="Proteomes" id="UP001501147">
    <property type="component" value="Unassembled WGS sequence"/>
</dbReference>
<keyword evidence="2" id="KW-1185">Reference proteome</keyword>
<reference evidence="2" key="1">
    <citation type="journal article" date="2019" name="Int. J. Syst. Evol. Microbiol.">
        <title>The Global Catalogue of Microorganisms (GCM) 10K type strain sequencing project: providing services to taxonomists for standard genome sequencing and annotation.</title>
        <authorList>
            <consortium name="The Broad Institute Genomics Platform"/>
            <consortium name="The Broad Institute Genome Sequencing Center for Infectious Disease"/>
            <person name="Wu L."/>
            <person name="Ma J."/>
        </authorList>
    </citation>
    <scope>NUCLEOTIDE SEQUENCE [LARGE SCALE GENOMIC DNA]</scope>
    <source>
        <strain evidence="2">JCM 18324</strain>
    </source>
</reference>
<accession>A0ABP9AVC4</accession>
<dbReference type="EMBL" id="BAABJV010000012">
    <property type="protein sequence ID" value="GAA4786652.1"/>
    <property type="molecule type" value="Genomic_DNA"/>
</dbReference>
<protein>
    <submittedName>
        <fullName evidence="1">Uncharacterized protein</fullName>
    </submittedName>
</protein>
<evidence type="ECO:0000313" key="1">
    <source>
        <dbReference type="EMBL" id="GAA4786652.1"/>
    </source>
</evidence>
<proteinExistence type="predicted"/>
<name>A0ABP9AVC4_9ACTN</name>